<gene>
    <name evidence="2" type="primary">C12orf50</name>
</gene>
<protein>
    <submittedName>
        <fullName evidence="2">Chromosome 12 open reading frame 50</fullName>
    </submittedName>
</protein>
<evidence type="ECO:0000259" key="1">
    <source>
        <dbReference type="Pfam" id="PF15663"/>
    </source>
</evidence>
<dbReference type="Pfam" id="PF17732">
    <property type="entry name" value="DUF5571"/>
    <property type="match status" value="1"/>
</dbReference>
<dbReference type="InterPro" id="IPR040943">
    <property type="entry name" value="DUF5571"/>
</dbReference>
<dbReference type="Pfam" id="PF15663">
    <property type="entry name" value="zf-CCCH_3"/>
    <property type="match status" value="1"/>
</dbReference>
<dbReference type="PANTHER" id="PTHR15725:SF1">
    <property type="entry name" value="RIKEN CDNA 1700017N19 GENE"/>
    <property type="match status" value="1"/>
</dbReference>
<evidence type="ECO:0000313" key="3">
    <source>
        <dbReference type="Proteomes" id="UP000694392"/>
    </source>
</evidence>
<proteinExistence type="predicted"/>
<name>A0A8D0GUK8_SPHPU</name>
<dbReference type="InterPro" id="IPR041686">
    <property type="entry name" value="Znf-CCCH_3"/>
</dbReference>
<evidence type="ECO:0000313" key="2">
    <source>
        <dbReference type="Ensembl" id="ENSSPUP00000011471.1"/>
    </source>
</evidence>
<feature type="domain" description="Zinc-finger CCCH" evidence="1">
    <location>
        <begin position="8"/>
        <end position="54"/>
    </location>
</feature>
<keyword evidence="3" id="KW-1185">Reference proteome</keyword>
<dbReference type="GO" id="GO:0016973">
    <property type="term" value="P:poly(A)+ mRNA export from nucleus"/>
    <property type="evidence" value="ECO:0007669"/>
    <property type="project" value="TreeGrafter"/>
</dbReference>
<dbReference type="GeneTree" id="ENSGT00920000149095"/>
<reference evidence="2" key="2">
    <citation type="submission" date="2025-09" db="UniProtKB">
        <authorList>
            <consortium name="Ensembl"/>
        </authorList>
    </citation>
    <scope>IDENTIFICATION</scope>
</reference>
<organism evidence="2 3">
    <name type="scientific">Sphenodon punctatus</name>
    <name type="common">Tuatara</name>
    <name type="synonym">Hatteria punctata</name>
    <dbReference type="NCBI Taxonomy" id="8508"/>
    <lineage>
        <taxon>Eukaryota</taxon>
        <taxon>Metazoa</taxon>
        <taxon>Chordata</taxon>
        <taxon>Craniata</taxon>
        <taxon>Vertebrata</taxon>
        <taxon>Euteleostomi</taxon>
        <taxon>Lepidosauria</taxon>
        <taxon>Sphenodontia</taxon>
        <taxon>Sphenodontidae</taxon>
        <taxon>Sphenodon</taxon>
    </lineage>
</organism>
<dbReference type="PANTHER" id="PTHR15725">
    <property type="entry name" value="ZN-FINGER, C-X8-C-X5-C-X3-H TYPE-CONTAINING"/>
    <property type="match status" value="1"/>
</dbReference>
<dbReference type="AlphaFoldDB" id="A0A8D0GUK8"/>
<dbReference type="Ensembl" id="ENSSPUT00000012242.1">
    <property type="protein sequence ID" value="ENSSPUP00000011471.1"/>
    <property type="gene ID" value="ENSSPUG00000008811.1"/>
</dbReference>
<accession>A0A8D0GUK8</accession>
<reference evidence="2" key="1">
    <citation type="submission" date="2025-08" db="UniProtKB">
        <authorList>
            <consortium name="Ensembl"/>
        </authorList>
    </citation>
    <scope>IDENTIFICATION</scope>
</reference>
<dbReference type="Proteomes" id="UP000694392">
    <property type="component" value="Unplaced"/>
</dbReference>
<sequence length="212" mass="24460">MSFFFPQQKYNSISCFWETQPFGCVRISCVFHHSKPRNINGLFLPPSSTATLQREVQEGTLQPAHSQEPPQGQENILRPIHPPLIININLEEEEEEEQEENYTSHLLAKTPEDIEEERAIKEMCYKSGEYYRIPMPQEINSAKLVSSLQEVELFRIMKIGRDLQEGDGIAVPTKFNIERQTEITASLHGNTRIDFGVFENGGYYFKIRVPII</sequence>